<dbReference type="InterPro" id="IPR001387">
    <property type="entry name" value="Cro/C1-type_HTH"/>
</dbReference>
<dbReference type="KEGG" id="bacg:D2962_09610"/>
<dbReference type="SUPFAM" id="SSF47413">
    <property type="entry name" value="lambda repressor-like DNA-binding domains"/>
    <property type="match status" value="1"/>
</dbReference>
<reference evidence="2 3" key="1">
    <citation type="submission" date="2018-10" db="EMBL/GenBank/DDBJ databases">
        <authorList>
            <person name="Zhang X."/>
        </authorList>
    </citation>
    <scope>NUCLEOTIDE SEQUENCE [LARGE SCALE GENOMIC DNA]</scope>
    <source>
        <strain evidence="2 3">SK-G1</strain>
    </source>
</reference>
<accession>A0A3G2R611</accession>
<dbReference type="EMBL" id="CP033169">
    <property type="protein sequence ID" value="AYO30836.1"/>
    <property type="molecule type" value="Genomic_DNA"/>
</dbReference>
<keyword evidence="3" id="KW-1185">Reference proteome</keyword>
<dbReference type="InterPro" id="IPR010982">
    <property type="entry name" value="Lambda_DNA-bd_dom_sf"/>
</dbReference>
<evidence type="ECO:0000313" key="2">
    <source>
        <dbReference type="EMBL" id="AYO30836.1"/>
    </source>
</evidence>
<dbReference type="Pfam" id="PF01381">
    <property type="entry name" value="HTH_3"/>
    <property type="match status" value="1"/>
</dbReference>
<protein>
    <submittedName>
        <fullName evidence="2">Helix-turn-helix domain-containing protein</fullName>
    </submittedName>
</protein>
<name>A0A3G2R611_9FIRM</name>
<dbReference type="GO" id="GO:0003677">
    <property type="term" value="F:DNA binding"/>
    <property type="evidence" value="ECO:0007669"/>
    <property type="project" value="InterPro"/>
</dbReference>
<dbReference type="SMART" id="SM00530">
    <property type="entry name" value="HTH_XRE"/>
    <property type="match status" value="1"/>
</dbReference>
<dbReference type="PROSITE" id="PS50943">
    <property type="entry name" value="HTH_CROC1"/>
    <property type="match status" value="1"/>
</dbReference>
<dbReference type="Proteomes" id="UP000280960">
    <property type="component" value="Chromosome"/>
</dbReference>
<gene>
    <name evidence="2" type="ORF">D2962_09610</name>
</gene>
<organism evidence="2 3">
    <name type="scientific">Biomaibacter acetigenes</name>
    <dbReference type="NCBI Taxonomy" id="2316383"/>
    <lineage>
        <taxon>Bacteria</taxon>
        <taxon>Bacillati</taxon>
        <taxon>Bacillota</taxon>
        <taxon>Clostridia</taxon>
        <taxon>Thermosediminibacterales</taxon>
        <taxon>Tepidanaerobacteraceae</taxon>
        <taxon>Biomaibacter</taxon>
    </lineage>
</organism>
<evidence type="ECO:0000259" key="1">
    <source>
        <dbReference type="PROSITE" id="PS50943"/>
    </source>
</evidence>
<dbReference type="CDD" id="cd00093">
    <property type="entry name" value="HTH_XRE"/>
    <property type="match status" value="1"/>
</dbReference>
<proteinExistence type="predicted"/>
<sequence>MQAHCENIYKIARKSAGLTQIQAAEAINVSVRSLADYETGVTIPPDDVVCRMIEAYRAPWLGYEHLKYSTAVGQKYLPDIKFSDLARAVLRFQKEVKDLESVDRTLIEIACDGEVDETEKPKWREVTKEVEDVVSAALAILFTETQKEKALMARAI</sequence>
<feature type="domain" description="HTH cro/C1-type" evidence="1">
    <location>
        <begin position="10"/>
        <end position="61"/>
    </location>
</feature>
<dbReference type="RefSeq" id="WP_122014854.1">
    <property type="nucleotide sequence ID" value="NZ_CP033169.1"/>
</dbReference>
<evidence type="ECO:0000313" key="3">
    <source>
        <dbReference type="Proteomes" id="UP000280960"/>
    </source>
</evidence>
<dbReference type="Gene3D" id="1.10.260.40">
    <property type="entry name" value="lambda repressor-like DNA-binding domains"/>
    <property type="match status" value="1"/>
</dbReference>
<dbReference type="AlphaFoldDB" id="A0A3G2R611"/>